<accession>A0ABR1CBS8</accession>
<proteinExistence type="predicted"/>
<feature type="region of interest" description="Disordered" evidence="1">
    <location>
        <begin position="55"/>
        <end position="100"/>
    </location>
</feature>
<evidence type="ECO:0000313" key="2">
    <source>
        <dbReference type="EMBL" id="KAK6735550.1"/>
    </source>
</evidence>
<keyword evidence="3" id="KW-1185">Reference proteome</keyword>
<sequence length="117" mass="13226">MLMSLRNSQKTVVIFQYPPNSFGLLRKAIVLQSYSPVLCECQKLAQSQPPFLSVPLPQPQKYRDDSQRMSANCIPHSDSEITSTSRSFNTTQSSSRPNKDENACKKLCLLAYDESQH</sequence>
<dbReference type="Proteomes" id="UP001303046">
    <property type="component" value="Unassembled WGS sequence"/>
</dbReference>
<gene>
    <name evidence="2" type="primary">Necator_chrII.g6433</name>
    <name evidence="2" type="ORF">RB195_018640</name>
</gene>
<name>A0ABR1CBS8_NECAM</name>
<comment type="caution">
    <text evidence="2">The sequence shown here is derived from an EMBL/GenBank/DDBJ whole genome shotgun (WGS) entry which is preliminary data.</text>
</comment>
<dbReference type="EMBL" id="JAVFWL010000002">
    <property type="protein sequence ID" value="KAK6735550.1"/>
    <property type="molecule type" value="Genomic_DNA"/>
</dbReference>
<feature type="compositionally biased region" description="Polar residues" evidence="1">
    <location>
        <begin position="80"/>
        <end position="96"/>
    </location>
</feature>
<protein>
    <submittedName>
        <fullName evidence="2">Uncharacterized protein</fullName>
    </submittedName>
</protein>
<organism evidence="2 3">
    <name type="scientific">Necator americanus</name>
    <name type="common">Human hookworm</name>
    <dbReference type="NCBI Taxonomy" id="51031"/>
    <lineage>
        <taxon>Eukaryota</taxon>
        <taxon>Metazoa</taxon>
        <taxon>Ecdysozoa</taxon>
        <taxon>Nematoda</taxon>
        <taxon>Chromadorea</taxon>
        <taxon>Rhabditida</taxon>
        <taxon>Rhabditina</taxon>
        <taxon>Rhabditomorpha</taxon>
        <taxon>Strongyloidea</taxon>
        <taxon>Ancylostomatidae</taxon>
        <taxon>Bunostominae</taxon>
        <taxon>Necator</taxon>
    </lineage>
</organism>
<evidence type="ECO:0000313" key="3">
    <source>
        <dbReference type="Proteomes" id="UP001303046"/>
    </source>
</evidence>
<reference evidence="2 3" key="1">
    <citation type="submission" date="2023-08" db="EMBL/GenBank/DDBJ databases">
        <title>A Necator americanus chromosomal reference genome.</title>
        <authorList>
            <person name="Ilik V."/>
            <person name="Petrzelkova K.J."/>
            <person name="Pardy F."/>
            <person name="Fuh T."/>
            <person name="Niatou-Singa F.S."/>
            <person name="Gouil Q."/>
            <person name="Baker L."/>
            <person name="Ritchie M.E."/>
            <person name="Jex A.R."/>
            <person name="Gazzola D."/>
            <person name="Li H."/>
            <person name="Toshio Fujiwara R."/>
            <person name="Zhan B."/>
            <person name="Aroian R.V."/>
            <person name="Pafco B."/>
            <person name="Schwarz E.M."/>
        </authorList>
    </citation>
    <scope>NUCLEOTIDE SEQUENCE [LARGE SCALE GENOMIC DNA]</scope>
    <source>
        <strain evidence="2 3">Aroian</strain>
        <tissue evidence="2">Whole animal</tissue>
    </source>
</reference>
<evidence type="ECO:0000256" key="1">
    <source>
        <dbReference type="SAM" id="MobiDB-lite"/>
    </source>
</evidence>